<evidence type="ECO:0000256" key="2">
    <source>
        <dbReference type="ARBA" id="ARBA00022840"/>
    </source>
</evidence>
<dbReference type="InterPro" id="IPR027640">
    <property type="entry name" value="Kinesin-like_fam"/>
</dbReference>
<feature type="region of interest" description="Disordered" evidence="5">
    <location>
        <begin position="153"/>
        <end position="178"/>
    </location>
</feature>
<accession>A0ABN9RKK1</accession>
<evidence type="ECO:0000256" key="3">
    <source>
        <dbReference type="PROSITE-ProRule" id="PRU00283"/>
    </source>
</evidence>
<evidence type="ECO:0000256" key="5">
    <source>
        <dbReference type="SAM" id="MobiDB-lite"/>
    </source>
</evidence>
<dbReference type="PRINTS" id="PR00380">
    <property type="entry name" value="KINESINHEAVY"/>
</dbReference>
<evidence type="ECO:0000256" key="1">
    <source>
        <dbReference type="ARBA" id="ARBA00022741"/>
    </source>
</evidence>
<feature type="region of interest" description="Disordered" evidence="5">
    <location>
        <begin position="748"/>
        <end position="777"/>
    </location>
</feature>
<feature type="compositionally biased region" description="Low complexity" evidence="5">
    <location>
        <begin position="903"/>
        <end position="934"/>
    </location>
</feature>
<evidence type="ECO:0000313" key="8">
    <source>
        <dbReference type="Proteomes" id="UP001189429"/>
    </source>
</evidence>
<feature type="region of interest" description="Disordered" evidence="5">
    <location>
        <begin position="1"/>
        <end position="81"/>
    </location>
</feature>
<dbReference type="InterPro" id="IPR036961">
    <property type="entry name" value="Kinesin_motor_dom_sf"/>
</dbReference>
<feature type="compositionally biased region" description="Polar residues" evidence="5">
    <location>
        <begin position="996"/>
        <end position="1005"/>
    </location>
</feature>
<feature type="binding site" evidence="3">
    <location>
        <begin position="239"/>
        <end position="246"/>
    </location>
    <ligand>
        <name>ATP</name>
        <dbReference type="ChEBI" id="CHEBI:30616"/>
    </ligand>
</feature>
<evidence type="ECO:0000256" key="4">
    <source>
        <dbReference type="SAM" id="Coils"/>
    </source>
</evidence>
<keyword evidence="1 3" id="KW-0547">Nucleotide-binding</keyword>
<dbReference type="Gene3D" id="3.40.850.10">
    <property type="entry name" value="Kinesin motor domain"/>
    <property type="match status" value="1"/>
</dbReference>
<feature type="compositionally biased region" description="Low complexity" evidence="5">
    <location>
        <begin position="753"/>
        <end position="777"/>
    </location>
</feature>
<feature type="compositionally biased region" description="Gly residues" evidence="5">
    <location>
        <begin position="686"/>
        <end position="702"/>
    </location>
</feature>
<feature type="compositionally biased region" description="Low complexity" evidence="5">
    <location>
        <begin position="960"/>
        <end position="978"/>
    </location>
</feature>
<dbReference type="PROSITE" id="PS00411">
    <property type="entry name" value="KINESIN_MOTOR_1"/>
    <property type="match status" value="1"/>
</dbReference>
<feature type="coiled-coil region" evidence="4">
    <location>
        <begin position="513"/>
        <end position="568"/>
    </location>
</feature>
<keyword evidence="3" id="KW-0505">Motor protein</keyword>
<dbReference type="InterPro" id="IPR001752">
    <property type="entry name" value="Kinesin_motor_dom"/>
</dbReference>
<evidence type="ECO:0000259" key="6">
    <source>
        <dbReference type="PROSITE" id="PS50067"/>
    </source>
</evidence>
<comment type="caution">
    <text evidence="7">The sequence shown here is derived from an EMBL/GenBank/DDBJ whole genome shotgun (WGS) entry which is preliminary data.</text>
</comment>
<dbReference type="Proteomes" id="UP001189429">
    <property type="component" value="Unassembled WGS sequence"/>
</dbReference>
<dbReference type="InterPro" id="IPR019821">
    <property type="entry name" value="Kinesin_motor_CS"/>
</dbReference>
<feature type="domain" description="Kinesin motor" evidence="6">
    <location>
        <begin position="118"/>
        <end position="488"/>
    </location>
</feature>
<dbReference type="InterPro" id="IPR027417">
    <property type="entry name" value="P-loop_NTPase"/>
</dbReference>
<feature type="compositionally biased region" description="Basic and acidic residues" evidence="5">
    <location>
        <begin position="66"/>
        <end position="81"/>
    </location>
</feature>
<dbReference type="PANTHER" id="PTHR47972">
    <property type="entry name" value="KINESIN-LIKE PROTEIN KLP-3"/>
    <property type="match status" value="1"/>
</dbReference>
<feature type="region of interest" description="Disordered" evidence="5">
    <location>
        <begin position="879"/>
        <end position="1005"/>
    </location>
</feature>
<feature type="region of interest" description="Disordered" evidence="5">
    <location>
        <begin position="665"/>
        <end position="729"/>
    </location>
</feature>
<gene>
    <name evidence="7" type="ORF">PCOR1329_LOCUS21405</name>
</gene>
<sequence>MREAPRCERGGAEGARDVRCHAHHPDGKPPWEQAPASGGDAAAGQWGDLARRGADEGSADAAGGADEARSEGRAGADEGREQLLSRALREAETLQGRAAAADAQRRQCLEESRGLQGSIRIVGRVRPVLPGEGQDAQCLRVLGRRQLEVLAEPRPALADQPPLAARRRAPEGPPGGRSANCTLLSDSCHSASAACLEARAFAFDDVFGADVGDEDVFAALRNELAAAVEGEAVCVLAYGATGSGKTHTVGSLAERAAEDLERQALAMAEGGTRLEVQVQMVEIYNEQLRDLLCPAGGRGGESRRLRLSCTEGSPALVGATCHSICADSPGGVARGIQKAYRVGQALRATGATAVHGRSSRSHLVMVLSLAVWARDADGLPRMRSCGRLSLVDLAGSERLKKSEAEGQRLTEAQHINRSLSALADVISAKERRLCHVPYRNSMLTRLLQDALGGQPRFRTVVIVAMTPARDDLGETLHSLQFSTRLSALSIPTAAASRKSLRGPDLGPRSLPCIPDADEAHGELEAELARWRRECARAEAELEACRGQLEARESELRDAELERARLLASAEDFDRSRSWLTLGLAALDSKLQEVEKVAMREPSVPRSSSCGSQCPSWAAEQRPPALGGCSPCCSTQPSSPRRSCSGGGPALEPAACAAPGPALGQPAPGALASASGVPSPRGSAGAASGGTLPGDCAAGGAGTARGRKDPHAEPAAWPAPTPSAFEASPGARRAAEVFALTPGAAEGPGLSPVAASGSQGGSATASPWGASAPSARSLSPPVAAARRGCTSAAAQAVSSRRRYVVEVISEAQARALATTAPLGRRSASSCGGGSGCEEPAQAQVDAGSGRALLLGEIGRGPEDDAVSVSSDEEEIRNRLRRSLNLGPGPRPRGAPAAGGGAGAAAGRAPARVVARPPPASAAGRSASARGHGAVAQQGAAPRRGCAPSRSRSPGVGPQYSAASAADPRAAAAFPAAQMARGGPPPHHLYAPVLSCRPSGTRTWRRG</sequence>
<feature type="compositionally biased region" description="Low complexity" evidence="5">
    <location>
        <begin position="153"/>
        <end position="164"/>
    </location>
</feature>
<organism evidence="7 8">
    <name type="scientific">Prorocentrum cordatum</name>
    <dbReference type="NCBI Taxonomy" id="2364126"/>
    <lineage>
        <taxon>Eukaryota</taxon>
        <taxon>Sar</taxon>
        <taxon>Alveolata</taxon>
        <taxon>Dinophyceae</taxon>
        <taxon>Prorocentrales</taxon>
        <taxon>Prorocentraceae</taxon>
        <taxon>Prorocentrum</taxon>
    </lineage>
</organism>
<dbReference type="SUPFAM" id="SSF52540">
    <property type="entry name" value="P-loop containing nucleoside triphosphate hydrolases"/>
    <property type="match status" value="1"/>
</dbReference>
<proteinExistence type="inferred from homology"/>
<name>A0ABN9RKK1_9DINO</name>
<protein>
    <recommendedName>
        <fullName evidence="6">Kinesin motor domain-containing protein</fullName>
    </recommendedName>
</protein>
<keyword evidence="4" id="KW-0175">Coiled coil</keyword>
<feature type="compositionally biased region" description="Basic and acidic residues" evidence="5">
    <location>
        <begin position="1"/>
        <end position="29"/>
    </location>
</feature>
<evidence type="ECO:0000313" key="7">
    <source>
        <dbReference type="EMBL" id="CAK0819408.1"/>
    </source>
</evidence>
<dbReference type="PANTHER" id="PTHR47972:SF28">
    <property type="entry name" value="KINESIN-LIKE PROTEIN KLP-3"/>
    <property type="match status" value="1"/>
</dbReference>
<keyword evidence="2 3" id="KW-0067">ATP-binding</keyword>
<dbReference type="PROSITE" id="PS50067">
    <property type="entry name" value="KINESIN_MOTOR_2"/>
    <property type="match status" value="1"/>
</dbReference>
<reference evidence="7" key="1">
    <citation type="submission" date="2023-10" db="EMBL/GenBank/DDBJ databases">
        <authorList>
            <person name="Chen Y."/>
            <person name="Shah S."/>
            <person name="Dougan E. K."/>
            <person name="Thang M."/>
            <person name="Chan C."/>
        </authorList>
    </citation>
    <scope>NUCLEOTIDE SEQUENCE [LARGE SCALE GENOMIC DNA]</scope>
</reference>
<comment type="similarity">
    <text evidence="3">Belongs to the TRAFAC class myosin-kinesin ATPase superfamily. Kinesin family.</text>
</comment>
<dbReference type="EMBL" id="CAUYUJ010007047">
    <property type="protein sequence ID" value="CAK0819408.1"/>
    <property type="molecule type" value="Genomic_DNA"/>
</dbReference>
<dbReference type="Pfam" id="PF00225">
    <property type="entry name" value="Kinesin"/>
    <property type="match status" value="1"/>
</dbReference>
<feature type="compositionally biased region" description="Low complexity" evidence="5">
    <location>
        <begin position="665"/>
        <end position="685"/>
    </location>
</feature>
<keyword evidence="8" id="KW-1185">Reference proteome</keyword>
<dbReference type="SMART" id="SM00129">
    <property type="entry name" value="KISc"/>
    <property type="match status" value="1"/>
</dbReference>